<protein>
    <recommendedName>
        <fullName evidence="8">Sphingoid long-chain base transporter RSB1</fullName>
    </recommendedName>
</protein>
<evidence type="ECO:0000256" key="1">
    <source>
        <dbReference type="ARBA" id="ARBA00004141"/>
    </source>
</evidence>
<feature type="transmembrane region" description="Helical" evidence="5">
    <location>
        <begin position="249"/>
        <end position="273"/>
    </location>
</feature>
<dbReference type="GO" id="GO:0005886">
    <property type="term" value="C:plasma membrane"/>
    <property type="evidence" value="ECO:0007669"/>
    <property type="project" value="TreeGrafter"/>
</dbReference>
<evidence type="ECO:0000256" key="3">
    <source>
        <dbReference type="ARBA" id="ARBA00022989"/>
    </source>
</evidence>
<evidence type="ECO:0000256" key="2">
    <source>
        <dbReference type="ARBA" id="ARBA00022692"/>
    </source>
</evidence>
<feature type="transmembrane region" description="Helical" evidence="5">
    <location>
        <begin position="215"/>
        <end position="237"/>
    </location>
</feature>
<evidence type="ECO:0000256" key="4">
    <source>
        <dbReference type="ARBA" id="ARBA00023136"/>
    </source>
</evidence>
<accession>A0A4U0VIH1</accession>
<keyword evidence="4 5" id="KW-0472">Membrane</keyword>
<dbReference type="AlphaFoldDB" id="A0A4U0VIH1"/>
<name>A0A4U0VIH1_9PEZI</name>
<evidence type="ECO:0000256" key="5">
    <source>
        <dbReference type="SAM" id="Phobius"/>
    </source>
</evidence>
<dbReference type="Pfam" id="PF04479">
    <property type="entry name" value="RTA1"/>
    <property type="match status" value="1"/>
</dbReference>
<dbReference type="Proteomes" id="UP000310066">
    <property type="component" value="Unassembled WGS sequence"/>
</dbReference>
<dbReference type="OrthoDB" id="4521223at2759"/>
<sequence>MVKGSTRKLLSKADEIAERISKCPSKSNQFHWLQPRGTRNEEAGSLAEALIMLILNTTALVNDKPPYKNVYSHPSRGRPHHNGDMVHYHQICTEVTPQCPIVDTTYGYRPNLAANIILLVIFSVCTLAQIFLGVRHRLRAFTVATAVGCGGEAIGYGGRIMMHVNPWSQAGFKVQICCLVLAPSFLAAGIYLTLKHLVIFFGAEKSRIRPGLYTVIFISCDVLSILVQAGGGGIAASDESNLVKIGDDLIVAGISFQMVTMFVCMCLAVDFGYRVFKHHSMRDVTMAEVEEGRELPRSFRYYAICSSVAFVCIFIRCIYRVPEMAGGWGAPLMRQQAEFMVLDGAMIATAAILMTVAHPGIFFPAIGSRNRKAALIERDAASPIESLQADAVNEKSRV</sequence>
<reference evidence="6 7" key="1">
    <citation type="submission" date="2017-03" db="EMBL/GenBank/DDBJ databases">
        <title>Genomes of endolithic fungi from Antarctica.</title>
        <authorList>
            <person name="Coleine C."/>
            <person name="Masonjones S."/>
            <person name="Stajich J.E."/>
        </authorList>
    </citation>
    <scope>NUCLEOTIDE SEQUENCE [LARGE SCALE GENOMIC DNA]</scope>
    <source>
        <strain evidence="6 7">CCFEE 5311</strain>
    </source>
</reference>
<feature type="transmembrane region" description="Helical" evidence="5">
    <location>
        <begin position="172"/>
        <end position="194"/>
    </location>
</feature>
<comment type="subcellular location">
    <subcellularLocation>
        <location evidence="1">Membrane</location>
        <topology evidence="1">Multi-pass membrane protein</topology>
    </subcellularLocation>
</comment>
<organism evidence="6 7">
    <name type="scientific">Friedmanniomyces endolithicus</name>
    <dbReference type="NCBI Taxonomy" id="329885"/>
    <lineage>
        <taxon>Eukaryota</taxon>
        <taxon>Fungi</taxon>
        <taxon>Dikarya</taxon>
        <taxon>Ascomycota</taxon>
        <taxon>Pezizomycotina</taxon>
        <taxon>Dothideomycetes</taxon>
        <taxon>Dothideomycetidae</taxon>
        <taxon>Mycosphaerellales</taxon>
        <taxon>Teratosphaeriaceae</taxon>
        <taxon>Friedmanniomyces</taxon>
    </lineage>
</organism>
<dbReference type="STRING" id="329885.A0A4U0VIH1"/>
<feature type="transmembrane region" description="Helical" evidence="5">
    <location>
        <begin position="112"/>
        <end position="134"/>
    </location>
</feature>
<feature type="transmembrane region" description="Helical" evidence="5">
    <location>
        <begin position="301"/>
        <end position="321"/>
    </location>
</feature>
<feature type="transmembrane region" description="Helical" evidence="5">
    <location>
        <begin position="341"/>
        <end position="363"/>
    </location>
</feature>
<keyword evidence="3 5" id="KW-1133">Transmembrane helix</keyword>
<dbReference type="GO" id="GO:0000324">
    <property type="term" value="C:fungal-type vacuole"/>
    <property type="evidence" value="ECO:0007669"/>
    <property type="project" value="TreeGrafter"/>
</dbReference>
<dbReference type="InterPro" id="IPR007568">
    <property type="entry name" value="RTA1"/>
</dbReference>
<dbReference type="EMBL" id="NAJP01000002">
    <property type="protein sequence ID" value="TKA49081.1"/>
    <property type="molecule type" value="Genomic_DNA"/>
</dbReference>
<evidence type="ECO:0000313" key="6">
    <source>
        <dbReference type="EMBL" id="TKA49081.1"/>
    </source>
</evidence>
<gene>
    <name evidence="6" type="ORF">B0A54_01157</name>
</gene>
<proteinExistence type="predicted"/>
<feature type="transmembrane region" description="Helical" evidence="5">
    <location>
        <begin position="141"/>
        <end position="160"/>
    </location>
</feature>
<evidence type="ECO:0008006" key="8">
    <source>
        <dbReference type="Google" id="ProtNLM"/>
    </source>
</evidence>
<comment type="caution">
    <text evidence="6">The sequence shown here is derived from an EMBL/GenBank/DDBJ whole genome shotgun (WGS) entry which is preliminary data.</text>
</comment>
<dbReference type="PANTHER" id="PTHR31465:SF8">
    <property type="entry name" value="DOMAIN PROTEIN, PUTATIVE (AFU_ORTHOLOGUE AFUA_6G14140)-RELATED"/>
    <property type="match status" value="1"/>
</dbReference>
<keyword evidence="2 5" id="KW-0812">Transmembrane</keyword>
<evidence type="ECO:0000313" key="7">
    <source>
        <dbReference type="Proteomes" id="UP000310066"/>
    </source>
</evidence>
<dbReference type="PANTHER" id="PTHR31465">
    <property type="entry name" value="PROTEIN RTA1-RELATED"/>
    <property type="match status" value="1"/>
</dbReference>